<evidence type="ECO:0000313" key="1">
    <source>
        <dbReference type="EMBL" id="OXB02248.1"/>
    </source>
</evidence>
<dbReference type="Pfam" id="PF16407">
    <property type="entry name" value="PKD_2"/>
    <property type="match status" value="1"/>
</dbReference>
<evidence type="ECO:0000313" key="2">
    <source>
        <dbReference type="Proteomes" id="UP000198336"/>
    </source>
</evidence>
<dbReference type="InterPro" id="IPR032183">
    <property type="entry name" value="PKD-like"/>
</dbReference>
<accession>A0A226I740</accession>
<evidence type="ECO:0008006" key="3">
    <source>
        <dbReference type="Google" id="ProtNLM"/>
    </source>
</evidence>
<gene>
    <name evidence="1" type="ORF">B0A75_04295</name>
</gene>
<protein>
    <recommendedName>
        <fullName evidence="3">PKD-like family protein</fullName>
    </recommendedName>
</protein>
<dbReference type="RefSeq" id="WP_089053049.1">
    <property type="nucleotide sequence ID" value="NZ_MUHA01000005.1"/>
</dbReference>
<dbReference type="Proteomes" id="UP000198336">
    <property type="component" value="Unassembled WGS sequence"/>
</dbReference>
<dbReference type="SUPFAM" id="SSF75011">
    <property type="entry name" value="3-carboxy-cis,cis-mucoante lactonizing enzyme"/>
    <property type="match status" value="1"/>
</dbReference>
<reference evidence="1 2" key="1">
    <citation type="submission" date="2016-11" db="EMBL/GenBank/DDBJ databases">
        <title>Whole genomes of Flavobacteriaceae.</title>
        <authorList>
            <person name="Stine C."/>
            <person name="Li C."/>
            <person name="Tadesse D."/>
        </authorList>
    </citation>
    <scope>NUCLEOTIDE SEQUENCE [LARGE SCALE GENOMIC DNA]</scope>
    <source>
        <strain evidence="1 2">CCUG 59446</strain>
    </source>
</reference>
<organism evidence="1 2">
    <name type="scientific">Flavobacterium oncorhynchi</name>
    <dbReference type="NCBI Taxonomy" id="728056"/>
    <lineage>
        <taxon>Bacteria</taxon>
        <taxon>Pseudomonadati</taxon>
        <taxon>Bacteroidota</taxon>
        <taxon>Flavobacteriia</taxon>
        <taxon>Flavobacteriales</taxon>
        <taxon>Flavobacteriaceae</taxon>
        <taxon>Flavobacterium</taxon>
    </lineage>
</organism>
<dbReference type="AlphaFoldDB" id="A0A226I740"/>
<name>A0A226I740_9FLAO</name>
<keyword evidence="2" id="KW-1185">Reference proteome</keyword>
<dbReference type="EMBL" id="MUHA01000005">
    <property type="protein sequence ID" value="OXB02248.1"/>
    <property type="molecule type" value="Genomic_DNA"/>
</dbReference>
<sequence length="498" mass="54801">MFKNIKIQFFLSLLLVLNYGCSEDEGNYNYNAINEIAVTGVEKAYTAYSGEYFKITPNLNATIDDGNNPDRYTYEWVVVSPSKILADPTSVILLATTKDLDGILKLPSGKYDVYYFVKDKVTGVTWQQKPFELNVISSIYEGWLAIGNVDGKARLDMVSILPGIPEPRIITDVLDASGSALKLSGSAVEVSCFGAATASSAYGVYVTATESGTARLDPNSFGWTQSQNFAYETLGGAFPTDFGVDFMQTPGSGSENFVYSKGNIYYYYRPFNIKYGLPQNILESETKPFYAAPFIATNSGASGMPVFFNNDTRSFVRFSYSKGNCSPMPPVAGSTTTLDWNNTNSDLIYMTTSGFNGFESFAVLKNRSTGKYNLLRFSRTLVQSYYKEILNAPEFDKATKFAVSPDSGYLFYAVGGKVYEYDNGTQSAKLMINKGSEEITYIGFHAYARNADKKLVVGSYGTTGKLELYTVPPVNGDLVLTDTYSGLCKIVDVAYRGR</sequence>
<proteinExistence type="predicted"/>
<comment type="caution">
    <text evidence="1">The sequence shown here is derived from an EMBL/GenBank/DDBJ whole genome shotgun (WGS) entry which is preliminary data.</text>
</comment>